<evidence type="ECO:0000313" key="2">
    <source>
        <dbReference type="Proteomes" id="UP000606786"/>
    </source>
</evidence>
<dbReference type="EMBL" id="CAJHJT010000056">
    <property type="protein sequence ID" value="CAD7012556.1"/>
    <property type="molecule type" value="Genomic_DNA"/>
</dbReference>
<dbReference type="Proteomes" id="UP000606786">
    <property type="component" value="Unassembled WGS sequence"/>
</dbReference>
<evidence type="ECO:0000313" key="1">
    <source>
        <dbReference type="EMBL" id="CAD7012556.1"/>
    </source>
</evidence>
<reference evidence="1" key="1">
    <citation type="submission" date="2020-11" db="EMBL/GenBank/DDBJ databases">
        <authorList>
            <person name="Whitehead M."/>
        </authorList>
    </citation>
    <scope>NUCLEOTIDE SEQUENCE</scope>
    <source>
        <strain evidence="1">EGII</strain>
    </source>
</reference>
<dbReference type="AlphaFoldDB" id="A0A811VAY9"/>
<name>A0A811VAY9_CERCA</name>
<organism evidence="1 2">
    <name type="scientific">Ceratitis capitata</name>
    <name type="common">Mediterranean fruit fly</name>
    <name type="synonym">Tephritis capitata</name>
    <dbReference type="NCBI Taxonomy" id="7213"/>
    <lineage>
        <taxon>Eukaryota</taxon>
        <taxon>Metazoa</taxon>
        <taxon>Ecdysozoa</taxon>
        <taxon>Arthropoda</taxon>
        <taxon>Hexapoda</taxon>
        <taxon>Insecta</taxon>
        <taxon>Pterygota</taxon>
        <taxon>Neoptera</taxon>
        <taxon>Endopterygota</taxon>
        <taxon>Diptera</taxon>
        <taxon>Brachycera</taxon>
        <taxon>Muscomorpha</taxon>
        <taxon>Tephritoidea</taxon>
        <taxon>Tephritidae</taxon>
        <taxon>Ceratitis</taxon>
        <taxon>Ceratitis</taxon>
    </lineage>
</organism>
<gene>
    <name evidence="1" type="ORF">CCAP1982_LOCUS20641</name>
</gene>
<keyword evidence="2" id="KW-1185">Reference proteome</keyword>
<accession>A0A811VAY9</accession>
<proteinExistence type="predicted"/>
<protein>
    <submittedName>
        <fullName evidence="1">(Mediterranean fruit fly) hypothetical protein</fullName>
    </submittedName>
</protein>
<comment type="caution">
    <text evidence="1">The sequence shown here is derived from an EMBL/GenBank/DDBJ whole genome shotgun (WGS) entry which is preliminary data.</text>
</comment>
<sequence length="103" mass="11760">MELLLLGATPATIPSVYRNFFSILDNANCRFWRSSENFHARTRTRTLIFVLHMYVHTYICTYIGTCKVDTTMNFSNFSTFATAAASSSDFHQLLQIFSNNISS</sequence>